<proteinExistence type="predicted"/>
<dbReference type="SUPFAM" id="SSF103473">
    <property type="entry name" value="MFS general substrate transporter"/>
    <property type="match status" value="1"/>
</dbReference>
<sequence>MRQQNAVRPGNDDPTISPSHHRPRIASDKSISSSFKPRWFHWHEPGTSRVYKKLIFKLDWFLLSFSCLYFFIKQLDGNNISNAYVFGMKEELGFGPGNELSWMNTYFSIGQSVCGPLSNLPLTVIAPGSSSLAVWWRGLCSCFSFSHSIRPRSSTDWDSELDSSSQPHGLVYSMPWAAGIASQKWHVVWGLFVMSGMLGQIFSGYLQPALFSGMEDKGGTSSWRWLFIFDFLLAVPVAIYGIIFYPDTAENTSAFYLSESERERARARIDEKRRTPVGKLDGTVSKRILISWQLYTPLNIYSVPQINNIPTALGAVNFFFMLTSGFVADKIGSRGPVCFTVGCLLTFCFAIFTAWPASRHLKMAASILSGCYGCYKPLLAGWANSSCGGDQQLRAFTLAFKVSLGQAVVIPFQQLQFLIGDAPTFTRTHDWVSGPCFVIIITLWTGFGIDFVEWLIGRKGKGKRVIAEEPDVDF</sequence>
<accession>A0A5N6UH28</accession>
<dbReference type="Gene3D" id="1.20.1250.20">
    <property type="entry name" value="MFS general substrate transporter like domains"/>
    <property type="match status" value="1"/>
</dbReference>
<keyword evidence="3 7" id="KW-0812">Transmembrane</keyword>
<name>A0A5N6UH28_ASPTM</name>
<keyword evidence="5 7" id="KW-0472">Membrane</keyword>
<dbReference type="EMBL" id="ML738710">
    <property type="protein sequence ID" value="KAE8157888.1"/>
    <property type="molecule type" value="Genomic_DNA"/>
</dbReference>
<organism evidence="8 9">
    <name type="scientific">Aspergillus tamarii</name>
    <dbReference type="NCBI Taxonomy" id="41984"/>
    <lineage>
        <taxon>Eukaryota</taxon>
        <taxon>Fungi</taxon>
        <taxon>Dikarya</taxon>
        <taxon>Ascomycota</taxon>
        <taxon>Pezizomycotina</taxon>
        <taxon>Eurotiomycetes</taxon>
        <taxon>Eurotiomycetidae</taxon>
        <taxon>Eurotiales</taxon>
        <taxon>Aspergillaceae</taxon>
        <taxon>Aspergillus</taxon>
        <taxon>Aspergillus subgen. Circumdati</taxon>
    </lineage>
</organism>
<dbReference type="GO" id="GO:0022857">
    <property type="term" value="F:transmembrane transporter activity"/>
    <property type="evidence" value="ECO:0007669"/>
    <property type="project" value="InterPro"/>
</dbReference>
<evidence type="ECO:0000256" key="7">
    <source>
        <dbReference type="SAM" id="Phobius"/>
    </source>
</evidence>
<evidence type="ECO:0000256" key="1">
    <source>
        <dbReference type="ARBA" id="ARBA00004141"/>
    </source>
</evidence>
<dbReference type="OrthoDB" id="3639251at2759"/>
<comment type="subcellular location">
    <subcellularLocation>
        <location evidence="1">Membrane</location>
        <topology evidence="1">Multi-pass membrane protein</topology>
    </subcellularLocation>
</comment>
<feature type="transmembrane region" description="Helical" evidence="7">
    <location>
        <begin position="432"/>
        <end position="456"/>
    </location>
</feature>
<gene>
    <name evidence="8" type="ORF">BDV40DRAFT_308291</name>
</gene>
<dbReference type="InterPro" id="IPR011701">
    <property type="entry name" value="MFS"/>
</dbReference>
<keyword evidence="2" id="KW-0813">Transport</keyword>
<keyword evidence="9" id="KW-1185">Reference proteome</keyword>
<evidence type="ECO:0000313" key="9">
    <source>
        <dbReference type="Proteomes" id="UP000326950"/>
    </source>
</evidence>
<protein>
    <submittedName>
        <fullName evidence="8">Major facilitator superfamily domain-containing protein</fullName>
    </submittedName>
</protein>
<evidence type="ECO:0000256" key="5">
    <source>
        <dbReference type="ARBA" id="ARBA00023136"/>
    </source>
</evidence>
<evidence type="ECO:0000256" key="3">
    <source>
        <dbReference type="ARBA" id="ARBA00022692"/>
    </source>
</evidence>
<evidence type="ECO:0000313" key="8">
    <source>
        <dbReference type="EMBL" id="KAE8157888.1"/>
    </source>
</evidence>
<dbReference type="AlphaFoldDB" id="A0A5N6UH28"/>
<feature type="transmembrane region" description="Helical" evidence="7">
    <location>
        <begin position="337"/>
        <end position="357"/>
    </location>
</feature>
<dbReference type="PANTHER" id="PTHR43791:SF39">
    <property type="entry name" value="TRANSPORTER LIZ1_SEO1, PUTATIVE (AFU_ORTHOLOGUE AFUA_3G00980)-RELATED"/>
    <property type="match status" value="1"/>
</dbReference>
<feature type="transmembrane region" description="Helical" evidence="7">
    <location>
        <begin position="187"/>
        <end position="206"/>
    </location>
</feature>
<dbReference type="Pfam" id="PF07690">
    <property type="entry name" value="MFS_1"/>
    <property type="match status" value="1"/>
</dbReference>
<feature type="region of interest" description="Disordered" evidence="6">
    <location>
        <begin position="1"/>
        <end position="29"/>
    </location>
</feature>
<dbReference type="InterPro" id="IPR036259">
    <property type="entry name" value="MFS_trans_sf"/>
</dbReference>
<dbReference type="PANTHER" id="PTHR43791">
    <property type="entry name" value="PERMEASE-RELATED"/>
    <property type="match status" value="1"/>
</dbReference>
<evidence type="ECO:0000256" key="2">
    <source>
        <dbReference type="ARBA" id="ARBA00022448"/>
    </source>
</evidence>
<evidence type="ECO:0000256" key="6">
    <source>
        <dbReference type="SAM" id="MobiDB-lite"/>
    </source>
</evidence>
<dbReference type="GO" id="GO:0016020">
    <property type="term" value="C:membrane"/>
    <property type="evidence" value="ECO:0007669"/>
    <property type="project" value="UniProtKB-SubCell"/>
</dbReference>
<keyword evidence="4 7" id="KW-1133">Transmembrane helix</keyword>
<dbReference type="Proteomes" id="UP000326950">
    <property type="component" value="Unassembled WGS sequence"/>
</dbReference>
<evidence type="ECO:0000256" key="4">
    <source>
        <dbReference type="ARBA" id="ARBA00022989"/>
    </source>
</evidence>
<feature type="transmembrane region" description="Helical" evidence="7">
    <location>
        <begin position="226"/>
        <end position="245"/>
    </location>
</feature>
<reference evidence="8 9" key="1">
    <citation type="submission" date="2019-04" db="EMBL/GenBank/DDBJ databases">
        <title>Friends and foes A comparative genomics study of 23 Aspergillus species from section Flavi.</title>
        <authorList>
            <consortium name="DOE Joint Genome Institute"/>
            <person name="Kjaerbolling I."/>
            <person name="Vesth T."/>
            <person name="Frisvad J.C."/>
            <person name="Nybo J.L."/>
            <person name="Theobald S."/>
            <person name="Kildgaard S."/>
            <person name="Isbrandt T."/>
            <person name="Kuo A."/>
            <person name="Sato A."/>
            <person name="Lyhne E.K."/>
            <person name="Kogle M.E."/>
            <person name="Wiebenga A."/>
            <person name="Kun R.S."/>
            <person name="Lubbers R.J."/>
            <person name="Makela M.R."/>
            <person name="Barry K."/>
            <person name="Chovatia M."/>
            <person name="Clum A."/>
            <person name="Daum C."/>
            <person name="Haridas S."/>
            <person name="He G."/>
            <person name="LaButti K."/>
            <person name="Lipzen A."/>
            <person name="Mondo S."/>
            <person name="Riley R."/>
            <person name="Salamov A."/>
            <person name="Simmons B.A."/>
            <person name="Magnuson J.K."/>
            <person name="Henrissat B."/>
            <person name="Mortensen U.H."/>
            <person name="Larsen T.O."/>
            <person name="Devries R.P."/>
            <person name="Grigoriev I.V."/>
            <person name="Machida M."/>
            <person name="Baker S.E."/>
            <person name="Andersen M.R."/>
        </authorList>
    </citation>
    <scope>NUCLEOTIDE SEQUENCE [LARGE SCALE GENOMIC DNA]</scope>
    <source>
        <strain evidence="8 9">CBS 117626</strain>
    </source>
</reference>